<dbReference type="InterPro" id="IPR029063">
    <property type="entry name" value="SAM-dependent_MTases_sf"/>
</dbReference>
<feature type="region of interest" description="Disordered" evidence="1">
    <location>
        <begin position="1"/>
        <end position="47"/>
    </location>
</feature>
<feature type="compositionally biased region" description="Basic residues" evidence="1">
    <location>
        <begin position="17"/>
        <end position="31"/>
    </location>
</feature>
<dbReference type="GO" id="GO:0032259">
    <property type="term" value="P:methylation"/>
    <property type="evidence" value="ECO:0007669"/>
    <property type="project" value="UniProtKB-KW"/>
</dbReference>
<dbReference type="Gene3D" id="3.40.50.150">
    <property type="entry name" value="Vaccinia Virus protein VP39"/>
    <property type="match status" value="1"/>
</dbReference>
<name>A0A5B8IC38_9ACTN</name>
<dbReference type="Pfam" id="PF04672">
    <property type="entry name" value="Methyltransf_19"/>
    <property type="match status" value="1"/>
</dbReference>
<keyword evidence="2" id="KW-0489">Methyltransferase</keyword>
<reference evidence="2 3" key="1">
    <citation type="submission" date="2019-07" db="EMBL/GenBank/DDBJ databases">
        <authorList>
            <person name="Zhu P."/>
        </authorList>
    </citation>
    <scope>NUCLEOTIDE SEQUENCE [LARGE SCALE GENOMIC DNA]</scope>
    <source>
        <strain evidence="2 3">SSL-25</strain>
    </source>
</reference>
<dbReference type="Proteomes" id="UP000320580">
    <property type="component" value="Chromosome"/>
</dbReference>
<dbReference type="SUPFAM" id="SSF53335">
    <property type="entry name" value="S-adenosyl-L-methionine-dependent methyltransferases"/>
    <property type="match status" value="1"/>
</dbReference>
<proteinExistence type="predicted"/>
<keyword evidence="2" id="KW-0808">Transferase</keyword>
<organism evidence="2 3">
    <name type="scientific">Streptomyces qinzhouensis</name>
    <dbReference type="NCBI Taxonomy" id="2599401"/>
    <lineage>
        <taxon>Bacteria</taxon>
        <taxon>Bacillati</taxon>
        <taxon>Actinomycetota</taxon>
        <taxon>Actinomycetes</taxon>
        <taxon>Kitasatosporales</taxon>
        <taxon>Streptomycetaceae</taxon>
        <taxon>Streptomyces</taxon>
    </lineage>
</organism>
<keyword evidence="3" id="KW-1185">Reference proteome</keyword>
<evidence type="ECO:0000256" key="1">
    <source>
        <dbReference type="SAM" id="MobiDB-lite"/>
    </source>
</evidence>
<protein>
    <submittedName>
        <fullName evidence="2">SAM-dependent methyltransferase</fullName>
    </submittedName>
</protein>
<dbReference type="AlphaFoldDB" id="A0A5B8IC38"/>
<evidence type="ECO:0000313" key="2">
    <source>
        <dbReference type="EMBL" id="QDY75332.1"/>
    </source>
</evidence>
<sequence length="302" mass="33205">MRPSAVRGSASPVAAGRSHRHPAHGLRRRRPGDRGCPVTSYPESSFRPVSSARVHHAALGDPEVRDAYEADEVVVRRLLAAGVPVREMARANRAFYLRAVTCAVRELGIAQVLDIGPGLPPYSTRDTHSIADEHHHFRSRVLYADADPVVVAHWRMWADGARHRAEVLDLCDPDMILAEARAHFDLRRPVAVVLTAVLQDIADDDHPHACVRRIMDALPSRSALIVSHLTHEQDPQLVHRAVAVSREAGLPLHPRGFEEIARFFDGLTPIGPGLLPLSLWHPTHADDQAQPMVHAYGGVGLT</sequence>
<dbReference type="GO" id="GO:0008168">
    <property type="term" value="F:methyltransferase activity"/>
    <property type="evidence" value="ECO:0007669"/>
    <property type="project" value="UniProtKB-KW"/>
</dbReference>
<dbReference type="PIRSF" id="PIRSF017393">
    <property type="entry name" value="MTase_SAV2177"/>
    <property type="match status" value="1"/>
</dbReference>
<dbReference type="EMBL" id="CP042266">
    <property type="protein sequence ID" value="QDY75332.1"/>
    <property type="molecule type" value="Genomic_DNA"/>
</dbReference>
<gene>
    <name evidence="2" type="ORF">FQU76_01140</name>
</gene>
<dbReference type="InterPro" id="IPR006764">
    <property type="entry name" value="SAM_dep_MeTrfase_SAV2177_type"/>
</dbReference>
<accession>A0A5B8IC38</accession>
<dbReference type="OrthoDB" id="4134439at2"/>
<dbReference type="KEGG" id="sqz:FQU76_01140"/>
<evidence type="ECO:0000313" key="3">
    <source>
        <dbReference type="Proteomes" id="UP000320580"/>
    </source>
</evidence>